<evidence type="ECO:0000313" key="3">
    <source>
        <dbReference type="EMBL" id="OOK75507.1"/>
    </source>
</evidence>
<dbReference type="GeneID" id="29701354"/>
<dbReference type="EMBL" id="MVBM01000003">
    <property type="protein sequence ID" value="OOK75507.1"/>
    <property type="molecule type" value="Genomic_DNA"/>
</dbReference>
<dbReference type="InterPro" id="IPR027417">
    <property type="entry name" value="P-loop_NTPase"/>
</dbReference>
<evidence type="ECO:0000313" key="4">
    <source>
        <dbReference type="Proteomes" id="UP000189229"/>
    </source>
</evidence>
<dbReference type="InterPro" id="IPR038727">
    <property type="entry name" value="NadR/Ttd14_AAA_dom"/>
</dbReference>
<dbReference type="NCBIfam" id="TIGR00125">
    <property type="entry name" value="cyt_tran_rel"/>
    <property type="match status" value="1"/>
</dbReference>
<keyword evidence="3" id="KW-0808">Transferase</keyword>
<protein>
    <submittedName>
        <fullName evidence="3">Cytidyltransferase-like domain protein</fullName>
    </submittedName>
</protein>
<dbReference type="SUPFAM" id="SSF52374">
    <property type="entry name" value="Nucleotidylyl transferase"/>
    <property type="match status" value="1"/>
</dbReference>
<keyword evidence="1" id="KW-0547">Nucleotide-binding</keyword>
<feature type="binding site" evidence="1">
    <location>
        <position position="14"/>
    </location>
    <ligand>
        <name>NAD(+)</name>
        <dbReference type="ChEBI" id="CHEBI:57540"/>
        <label>1</label>
    </ligand>
</feature>
<dbReference type="GO" id="GO:0000309">
    <property type="term" value="F:nicotinamide-nucleotide adenylyltransferase activity"/>
    <property type="evidence" value="ECO:0007669"/>
    <property type="project" value="InterPro"/>
</dbReference>
<dbReference type="Proteomes" id="UP000189229">
    <property type="component" value="Unassembled WGS sequence"/>
</dbReference>
<dbReference type="RefSeq" id="WP_023369273.1">
    <property type="nucleotide sequence ID" value="NZ_BLYZ01000003.1"/>
</dbReference>
<proteinExistence type="predicted"/>
<evidence type="ECO:0000256" key="1">
    <source>
        <dbReference type="PIRSR" id="PIRSR004776-1"/>
    </source>
</evidence>
<dbReference type="Pfam" id="PF13521">
    <property type="entry name" value="AAA_28"/>
    <property type="match status" value="1"/>
</dbReference>
<dbReference type="AlphaFoldDB" id="A0A1V3X8R4"/>
<feature type="binding site" evidence="1">
    <location>
        <position position="38"/>
    </location>
    <ligand>
        <name>NAD(+)</name>
        <dbReference type="ChEBI" id="CHEBI:57540"/>
        <label>1</label>
    </ligand>
</feature>
<comment type="caution">
    <text evidence="3">The sequence shown here is derived from an EMBL/GenBank/DDBJ whole genome shotgun (WGS) entry which is preliminary data.</text>
</comment>
<dbReference type="GO" id="GO:0050262">
    <property type="term" value="F:ribosylnicotinamide kinase activity"/>
    <property type="evidence" value="ECO:0007669"/>
    <property type="project" value="InterPro"/>
</dbReference>
<dbReference type="InterPro" id="IPR016429">
    <property type="entry name" value="NAD_NadR"/>
</dbReference>
<accession>A0A1V3X8R4</accession>
<dbReference type="PANTHER" id="PTHR37512:SF1">
    <property type="entry name" value="NADR_TTD14 AAA DOMAIN-CONTAINING PROTEIN"/>
    <property type="match status" value="1"/>
</dbReference>
<name>A0A1V3X8R4_MYCKA</name>
<dbReference type="InterPro" id="IPR014729">
    <property type="entry name" value="Rossmann-like_a/b/a_fold"/>
</dbReference>
<dbReference type="PIRSF" id="PIRSF004776">
    <property type="entry name" value="NadR_NMNAT/RNK"/>
    <property type="match status" value="1"/>
</dbReference>
<reference evidence="3 4" key="1">
    <citation type="submission" date="2017-02" db="EMBL/GenBank/DDBJ databases">
        <title>Complete genome sequences of Mycobacterium kansasii strains isolated from rhesus macaques.</title>
        <authorList>
            <person name="Panda A."/>
            <person name="Nagaraj S."/>
            <person name="Zhao X."/>
            <person name="Tettelin H."/>
            <person name="Detolla L.J."/>
        </authorList>
    </citation>
    <scope>NUCLEOTIDE SEQUENCE [LARGE SCALE GENOMIC DNA]</scope>
    <source>
        <strain evidence="3 4">11-3813</strain>
    </source>
</reference>
<sequence>MTHGMVLGRFLPPHAGHVYLCEFAHRWVDDLTIVISVRARDPISGSQRLAWMRELFPFDRVIRLSMENVKHPSEQPPSRAVLKASLEKVLTVRPDFVFASEPYGADLAQILGARFVSVDQARAVVPVSATCIRTDPFAHWQHIPRCVRPAFVKRVSILSADPTEAGALARALAEKLGTKWVPEWSGTPRDLNGDSPAGVDWTEVVRGQIASEEALARDADRVLICATDPLATTVWAQLLSGSCPQELHELARRRYDLTLLMTPDSSSDTAGVIYPLNAGVDFVGRCERALRAVGRPFVVVNGGWEERTAAALRAVEKLTPSHRARELR</sequence>
<dbReference type="InterPro" id="IPR052735">
    <property type="entry name" value="NAD_biosynth-regulator"/>
</dbReference>
<dbReference type="InterPro" id="IPR004821">
    <property type="entry name" value="Cyt_trans-like"/>
</dbReference>
<dbReference type="GO" id="GO:0009435">
    <property type="term" value="P:NAD+ biosynthetic process"/>
    <property type="evidence" value="ECO:0007669"/>
    <property type="project" value="InterPro"/>
</dbReference>
<feature type="domain" description="NadR/Ttd14 AAA" evidence="2">
    <location>
        <begin position="168"/>
        <end position="307"/>
    </location>
</feature>
<dbReference type="Gene3D" id="3.40.50.620">
    <property type="entry name" value="HUPs"/>
    <property type="match status" value="1"/>
</dbReference>
<evidence type="ECO:0000259" key="2">
    <source>
        <dbReference type="Pfam" id="PF13521"/>
    </source>
</evidence>
<dbReference type="GO" id="GO:0000166">
    <property type="term" value="F:nucleotide binding"/>
    <property type="evidence" value="ECO:0007669"/>
    <property type="project" value="UniProtKB-KW"/>
</dbReference>
<organism evidence="3 4">
    <name type="scientific">Mycobacterium kansasii</name>
    <dbReference type="NCBI Taxonomy" id="1768"/>
    <lineage>
        <taxon>Bacteria</taxon>
        <taxon>Bacillati</taxon>
        <taxon>Actinomycetota</taxon>
        <taxon>Actinomycetes</taxon>
        <taxon>Mycobacteriales</taxon>
        <taxon>Mycobacteriaceae</taxon>
        <taxon>Mycobacterium</taxon>
    </lineage>
</organism>
<gene>
    <name evidence="3" type="ORF">BZL30_4207</name>
</gene>
<dbReference type="PANTHER" id="PTHR37512">
    <property type="entry name" value="TRIFUNCTIONAL NAD BIOSYNTHESIS/REGULATOR PROTEIN NADR"/>
    <property type="match status" value="1"/>
</dbReference>
<dbReference type="Gene3D" id="3.40.50.300">
    <property type="entry name" value="P-loop containing nucleotide triphosphate hydrolases"/>
    <property type="match status" value="1"/>
</dbReference>